<proteinExistence type="predicted"/>
<dbReference type="GO" id="GO:0006310">
    <property type="term" value="P:DNA recombination"/>
    <property type="evidence" value="ECO:0007669"/>
    <property type="project" value="UniProtKB-KW"/>
</dbReference>
<protein>
    <recommendedName>
        <fullName evidence="5">DNA recombination protein RmuC</fullName>
    </recommendedName>
</protein>
<keyword evidence="1" id="KW-0175">Coiled coil</keyword>
<accession>A0A9W6ZM78</accession>
<keyword evidence="2" id="KW-0233">DNA recombination</keyword>
<evidence type="ECO:0000313" key="4">
    <source>
        <dbReference type="Proteomes" id="UP001165082"/>
    </source>
</evidence>
<reference evidence="3" key="1">
    <citation type="submission" date="2022-07" db="EMBL/GenBank/DDBJ databases">
        <title>Genome analysis of Parmales, a sister group of diatoms, reveals the evolutionary specialization of diatoms from phago-mixotrophs to photoautotrophs.</title>
        <authorList>
            <person name="Ban H."/>
            <person name="Sato S."/>
            <person name="Yoshikawa S."/>
            <person name="Kazumasa Y."/>
            <person name="Nakamura Y."/>
            <person name="Ichinomiya M."/>
            <person name="Saitoh K."/>
            <person name="Sato N."/>
            <person name="Blanc-Mathieu R."/>
            <person name="Endo H."/>
            <person name="Kuwata A."/>
            <person name="Ogata H."/>
        </authorList>
    </citation>
    <scope>NUCLEOTIDE SEQUENCE</scope>
</reference>
<dbReference type="Proteomes" id="UP001165082">
    <property type="component" value="Unassembled WGS sequence"/>
</dbReference>
<dbReference type="OrthoDB" id="203603at2759"/>
<dbReference type="PANTHER" id="PTHR30563:SF0">
    <property type="entry name" value="DNA RECOMBINATION PROTEIN RMUC"/>
    <property type="match status" value="1"/>
</dbReference>
<name>A0A9W6ZM78_9STRA</name>
<dbReference type="Pfam" id="PF02646">
    <property type="entry name" value="RmuC"/>
    <property type="match status" value="1"/>
</dbReference>
<evidence type="ECO:0008006" key="5">
    <source>
        <dbReference type="Google" id="ProtNLM"/>
    </source>
</evidence>
<organism evidence="3 4">
    <name type="scientific">Triparma retinervis</name>
    <dbReference type="NCBI Taxonomy" id="2557542"/>
    <lineage>
        <taxon>Eukaryota</taxon>
        <taxon>Sar</taxon>
        <taxon>Stramenopiles</taxon>
        <taxon>Ochrophyta</taxon>
        <taxon>Bolidophyceae</taxon>
        <taxon>Parmales</taxon>
        <taxon>Triparmaceae</taxon>
        <taxon>Triparma</taxon>
    </lineage>
</organism>
<evidence type="ECO:0000256" key="2">
    <source>
        <dbReference type="ARBA" id="ARBA00023172"/>
    </source>
</evidence>
<gene>
    <name evidence="3" type="ORF">TrRE_jg13235</name>
</gene>
<evidence type="ECO:0000313" key="3">
    <source>
        <dbReference type="EMBL" id="GMH56952.1"/>
    </source>
</evidence>
<dbReference type="PANTHER" id="PTHR30563">
    <property type="entry name" value="DNA RECOMBINATION PROTEIN RMUC"/>
    <property type="match status" value="1"/>
</dbReference>
<keyword evidence="4" id="KW-1185">Reference proteome</keyword>
<dbReference type="AlphaFoldDB" id="A0A9W6ZM78"/>
<sequence>LTKHLNDVSRKYVIPPQTSSAGAILFLPSEAVFSEVISHHADLLKLAHSLDVWICSPTTLMAVLTTMRGVTRDVNLQQKSKLLLSELNLILRDVDNVVKRASAVEKHFEKSKESLRLLEVSAEKVRRRGITMRTLEETGIDGELSPALADEEVEVAVAAQKAASN</sequence>
<evidence type="ECO:0000256" key="1">
    <source>
        <dbReference type="ARBA" id="ARBA00023054"/>
    </source>
</evidence>
<dbReference type="InterPro" id="IPR003798">
    <property type="entry name" value="DNA_recombination_RmuC"/>
</dbReference>
<feature type="non-terminal residue" evidence="3">
    <location>
        <position position="1"/>
    </location>
</feature>
<dbReference type="EMBL" id="BRXZ01003547">
    <property type="protein sequence ID" value="GMH56952.1"/>
    <property type="molecule type" value="Genomic_DNA"/>
</dbReference>
<comment type="caution">
    <text evidence="3">The sequence shown here is derived from an EMBL/GenBank/DDBJ whole genome shotgun (WGS) entry which is preliminary data.</text>
</comment>